<evidence type="ECO:0000313" key="1">
    <source>
        <dbReference type="EMBL" id="CAD7400982.1"/>
    </source>
</evidence>
<dbReference type="EMBL" id="OC318203">
    <property type="protein sequence ID" value="CAD7400982.1"/>
    <property type="molecule type" value="Genomic_DNA"/>
</dbReference>
<accession>A0A7R9CRU0</accession>
<dbReference type="AlphaFoldDB" id="A0A7R9CRU0"/>
<sequence length="78" mass="9631">MQQPQGLSCEINGEQPEWDFWTIWKTSRHLPCKWRRQELYNFDDDYNNYVYDPWWLEVEQSIKHRKIEETGEFSDGAM</sequence>
<gene>
    <name evidence="1" type="ORF">TCEB3V08_LOCUS5784</name>
</gene>
<protein>
    <submittedName>
        <fullName evidence="1">Uncharacterized protein</fullName>
    </submittedName>
</protein>
<reference evidence="1" key="1">
    <citation type="submission" date="2020-11" db="EMBL/GenBank/DDBJ databases">
        <authorList>
            <person name="Tran Van P."/>
        </authorList>
    </citation>
    <scope>NUCLEOTIDE SEQUENCE</scope>
</reference>
<name>A0A7R9CRU0_TIMCR</name>
<organism evidence="1">
    <name type="scientific">Timema cristinae</name>
    <name type="common">Walking stick</name>
    <dbReference type="NCBI Taxonomy" id="61476"/>
    <lineage>
        <taxon>Eukaryota</taxon>
        <taxon>Metazoa</taxon>
        <taxon>Ecdysozoa</taxon>
        <taxon>Arthropoda</taxon>
        <taxon>Hexapoda</taxon>
        <taxon>Insecta</taxon>
        <taxon>Pterygota</taxon>
        <taxon>Neoptera</taxon>
        <taxon>Polyneoptera</taxon>
        <taxon>Phasmatodea</taxon>
        <taxon>Timematodea</taxon>
        <taxon>Timematoidea</taxon>
        <taxon>Timematidae</taxon>
        <taxon>Timema</taxon>
    </lineage>
</organism>
<proteinExistence type="predicted"/>